<feature type="region of interest" description="Disordered" evidence="2">
    <location>
        <begin position="463"/>
        <end position="487"/>
    </location>
</feature>
<feature type="region of interest" description="Disordered" evidence="2">
    <location>
        <begin position="387"/>
        <end position="439"/>
    </location>
</feature>
<feature type="domain" description="Integrase catalytic" evidence="3">
    <location>
        <begin position="162"/>
        <end position="330"/>
    </location>
</feature>
<protein>
    <recommendedName>
        <fullName evidence="1">Gypsy retrotransposon integrase-like protein 1</fullName>
    </recommendedName>
</protein>
<dbReference type="InterPro" id="IPR050951">
    <property type="entry name" value="Retrovirus_Pol_polyprotein"/>
</dbReference>
<dbReference type="InterPro" id="IPR001584">
    <property type="entry name" value="Integrase_cat-core"/>
</dbReference>
<dbReference type="GO" id="GO:0003676">
    <property type="term" value="F:nucleic acid binding"/>
    <property type="evidence" value="ECO:0007669"/>
    <property type="project" value="InterPro"/>
</dbReference>
<dbReference type="InterPro" id="IPR041588">
    <property type="entry name" value="Integrase_H2C2"/>
</dbReference>
<dbReference type="AlphaFoldDB" id="A0A498P2Q0"/>
<dbReference type="STRING" id="84645.A0A498P2Q0"/>
<feature type="compositionally biased region" description="Polar residues" evidence="2">
    <location>
        <begin position="463"/>
        <end position="478"/>
    </location>
</feature>
<dbReference type="PANTHER" id="PTHR37984">
    <property type="entry name" value="PROTEIN CBG26694"/>
    <property type="match status" value="1"/>
</dbReference>
<dbReference type="Pfam" id="PF17921">
    <property type="entry name" value="Integrase_H2C2"/>
    <property type="match status" value="1"/>
</dbReference>
<evidence type="ECO:0000259" key="3">
    <source>
        <dbReference type="PROSITE" id="PS50994"/>
    </source>
</evidence>
<sequence>MRCHEHHPDLKKSTDIETLEDECRVFVDLIVQQIPATSAKLKQIQEMQNCQQLKQYTQKGWPEHRKTVTEHLMPYWSHRADIHVANGILLKGERILIPKPMQREMLDRLHQGHQGTTKCIARAQQSMWWPGIIRDIRELVERCDICCLHSQQKTEQLMPTPLPARPWQQVAADIFQWEGGHYLVVVDYFSRYIEVANLPKLVTATTVERLKVIFARFGIPETLLTDNGPQFASCEFAEFARDYDFEHVTSSPRYSQSNGEAEFHSAVARPPQPDVGVQTRQISDTAASEAREIRTENKGSLACLRQIVNRYPAVAPPTGQDPPAGQIAVTAEVHGAVQRYTIPHPPVVVDPRDTAPAIPGPSSCFVKTIPPPQVFPDGSVGVVFKRQESPSTSRGVGQDVPTSVKAQPHAQKKTIRRELWVIPGPPERKRQRQSVEEPTTWNESFVQAWDNCDMNQVSSVEQAPELNQQPEISETGVNSDVDADNLPSNQEEYKNQLQNDVNKEILNSLNTVVKNQKRIIEDHQEAQKEQARFNQTVTTTLQKHGIILKQIIAMQKRHDGGHERTACDQEMTVTLLNELLGFFK</sequence>
<dbReference type="PANTHER" id="PTHR37984:SF9">
    <property type="entry name" value="INTEGRASE CATALYTIC DOMAIN-CONTAINING PROTEIN"/>
    <property type="match status" value="1"/>
</dbReference>
<dbReference type="Gene3D" id="3.30.420.10">
    <property type="entry name" value="Ribonuclease H-like superfamily/Ribonuclease H"/>
    <property type="match status" value="1"/>
</dbReference>
<dbReference type="Pfam" id="PF00665">
    <property type="entry name" value="rve"/>
    <property type="match status" value="1"/>
</dbReference>
<evidence type="ECO:0000256" key="1">
    <source>
        <dbReference type="ARBA" id="ARBA00039658"/>
    </source>
</evidence>
<reference evidence="4 5" key="1">
    <citation type="submission" date="2018-03" db="EMBL/GenBank/DDBJ databases">
        <title>Draft genome sequence of Rohu Carp (Labeo rohita).</title>
        <authorList>
            <person name="Das P."/>
            <person name="Kushwaha B."/>
            <person name="Joshi C.G."/>
            <person name="Kumar D."/>
            <person name="Nagpure N.S."/>
            <person name="Sahoo L."/>
            <person name="Das S.P."/>
            <person name="Bit A."/>
            <person name="Patnaik S."/>
            <person name="Meher P.K."/>
            <person name="Jayasankar P."/>
            <person name="Koringa P.G."/>
            <person name="Patel N.V."/>
            <person name="Hinsu A.T."/>
            <person name="Kumar R."/>
            <person name="Pandey M."/>
            <person name="Agarwal S."/>
            <person name="Srivastava S."/>
            <person name="Singh M."/>
            <person name="Iquebal M.A."/>
            <person name="Jaiswal S."/>
            <person name="Angadi U.B."/>
            <person name="Kumar N."/>
            <person name="Raza M."/>
            <person name="Shah T.M."/>
            <person name="Rai A."/>
            <person name="Jena J.K."/>
        </authorList>
    </citation>
    <scope>NUCLEOTIDE SEQUENCE [LARGE SCALE GENOMIC DNA]</scope>
    <source>
        <strain evidence="4">DASCIFA01</strain>
        <tissue evidence="4">Testis</tissue>
    </source>
</reference>
<feature type="compositionally biased region" description="Polar residues" evidence="2">
    <location>
        <begin position="389"/>
        <end position="405"/>
    </location>
</feature>
<evidence type="ECO:0000256" key="2">
    <source>
        <dbReference type="SAM" id="MobiDB-lite"/>
    </source>
</evidence>
<accession>A0A498P2Q0</accession>
<dbReference type="SUPFAM" id="SSF53098">
    <property type="entry name" value="Ribonuclease H-like"/>
    <property type="match status" value="1"/>
</dbReference>
<dbReference type="Proteomes" id="UP000290572">
    <property type="component" value="Unassembled WGS sequence"/>
</dbReference>
<organism evidence="4 5">
    <name type="scientific">Labeo rohita</name>
    <name type="common">Indian major carp</name>
    <name type="synonym">Cyprinus rohita</name>
    <dbReference type="NCBI Taxonomy" id="84645"/>
    <lineage>
        <taxon>Eukaryota</taxon>
        <taxon>Metazoa</taxon>
        <taxon>Chordata</taxon>
        <taxon>Craniata</taxon>
        <taxon>Vertebrata</taxon>
        <taxon>Euteleostomi</taxon>
        <taxon>Actinopterygii</taxon>
        <taxon>Neopterygii</taxon>
        <taxon>Teleostei</taxon>
        <taxon>Ostariophysi</taxon>
        <taxon>Cypriniformes</taxon>
        <taxon>Cyprinidae</taxon>
        <taxon>Labeoninae</taxon>
        <taxon>Labeonini</taxon>
        <taxon>Labeo</taxon>
    </lineage>
</organism>
<gene>
    <name evidence="4" type="ORF">ROHU_001075</name>
</gene>
<name>A0A498P2Q0_LABRO</name>
<dbReference type="InterPro" id="IPR012337">
    <property type="entry name" value="RNaseH-like_sf"/>
</dbReference>
<evidence type="ECO:0000313" key="5">
    <source>
        <dbReference type="Proteomes" id="UP000290572"/>
    </source>
</evidence>
<comment type="caution">
    <text evidence="4">The sequence shown here is derived from an EMBL/GenBank/DDBJ whole genome shotgun (WGS) entry which is preliminary data.</text>
</comment>
<dbReference type="PROSITE" id="PS50994">
    <property type="entry name" value="INTEGRASE"/>
    <property type="match status" value="1"/>
</dbReference>
<dbReference type="FunFam" id="1.10.340.70:FF:000003">
    <property type="entry name" value="Protein CBG25708"/>
    <property type="match status" value="1"/>
</dbReference>
<keyword evidence="5" id="KW-1185">Reference proteome</keyword>
<evidence type="ECO:0000313" key="4">
    <source>
        <dbReference type="EMBL" id="RXN38473.1"/>
    </source>
</evidence>
<dbReference type="GO" id="GO:0015074">
    <property type="term" value="P:DNA integration"/>
    <property type="evidence" value="ECO:0007669"/>
    <property type="project" value="InterPro"/>
</dbReference>
<dbReference type="InterPro" id="IPR036397">
    <property type="entry name" value="RNaseH_sf"/>
</dbReference>
<dbReference type="Gene3D" id="1.10.340.70">
    <property type="match status" value="1"/>
</dbReference>
<dbReference type="EMBL" id="QBIY01004813">
    <property type="protein sequence ID" value="RXN38473.1"/>
    <property type="molecule type" value="Genomic_DNA"/>
</dbReference>
<proteinExistence type="predicted"/>